<dbReference type="Gene3D" id="3.60.10.10">
    <property type="entry name" value="Endonuclease/exonuclease/phosphatase"/>
    <property type="match status" value="1"/>
</dbReference>
<dbReference type="SUPFAM" id="SSF56219">
    <property type="entry name" value="DNase I-like"/>
    <property type="match status" value="1"/>
</dbReference>
<sequence>VDLAGVQEVRWDGGGIAPAGDYTFFYGEGNENHELGTGFFIHKRIISAVKRVYIPKVPMKILLGDLNAKVGREDIFKPKIGNESLHEISNDNGVRVVNFATSKNLTVKSTMFPHRNIHKFTWTSPDWKIHNQIDHILIERRWHSIILDVRDHILIERRWHSIILDVRSLRAGGCGTDHCLVVAKVRERLAVSKQHRVHMERFNLKKLNEVEGKE</sequence>
<evidence type="ECO:0000313" key="1">
    <source>
        <dbReference type="EMBL" id="PNF34603.1"/>
    </source>
</evidence>
<accession>A0A2J7R194</accession>
<dbReference type="Proteomes" id="UP000235965">
    <property type="component" value="Unassembled WGS sequence"/>
</dbReference>
<reference evidence="1 2" key="1">
    <citation type="submission" date="2017-12" db="EMBL/GenBank/DDBJ databases">
        <title>Hemimetabolous genomes reveal molecular basis of termite eusociality.</title>
        <authorList>
            <person name="Harrison M.C."/>
            <person name="Jongepier E."/>
            <person name="Robertson H.M."/>
            <person name="Arning N."/>
            <person name="Bitard-Feildel T."/>
            <person name="Chao H."/>
            <person name="Childers C.P."/>
            <person name="Dinh H."/>
            <person name="Doddapaneni H."/>
            <person name="Dugan S."/>
            <person name="Gowin J."/>
            <person name="Greiner C."/>
            <person name="Han Y."/>
            <person name="Hu H."/>
            <person name="Hughes D.S.T."/>
            <person name="Huylmans A.-K."/>
            <person name="Kemena C."/>
            <person name="Kremer L.P.M."/>
            <person name="Lee S.L."/>
            <person name="Lopez-Ezquerra A."/>
            <person name="Mallet L."/>
            <person name="Monroy-Kuhn J.M."/>
            <person name="Moser A."/>
            <person name="Murali S.C."/>
            <person name="Muzny D.M."/>
            <person name="Otani S."/>
            <person name="Piulachs M.-D."/>
            <person name="Poelchau M."/>
            <person name="Qu J."/>
            <person name="Schaub F."/>
            <person name="Wada-Katsumata A."/>
            <person name="Worley K.C."/>
            <person name="Xie Q."/>
            <person name="Ylla G."/>
            <person name="Poulsen M."/>
            <person name="Gibbs R.A."/>
            <person name="Schal C."/>
            <person name="Richards S."/>
            <person name="Belles X."/>
            <person name="Korb J."/>
            <person name="Bornberg-Bauer E."/>
        </authorList>
    </citation>
    <scope>NUCLEOTIDE SEQUENCE [LARGE SCALE GENOMIC DNA]</scope>
    <source>
        <tissue evidence="1">Whole body</tissue>
    </source>
</reference>
<gene>
    <name evidence="1" type="ORF">B7P43_G05889</name>
</gene>
<proteinExistence type="predicted"/>
<protein>
    <recommendedName>
        <fullName evidence="3">Endonuclease/exonuclease/phosphatase domain-containing protein</fullName>
    </recommendedName>
</protein>
<feature type="non-terminal residue" evidence="1">
    <location>
        <position position="1"/>
    </location>
</feature>
<dbReference type="InParanoid" id="A0A2J7R194"/>
<name>A0A2J7R194_9NEOP</name>
<evidence type="ECO:0008006" key="3">
    <source>
        <dbReference type="Google" id="ProtNLM"/>
    </source>
</evidence>
<keyword evidence="2" id="KW-1185">Reference proteome</keyword>
<dbReference type="STRING" id="105785.A0A2J7R194"/>
<dbReference type="InterPro" id="IPR036691">
    <property type="entry name" value="Endo/exonu/phosph_ase_sf"/>
</dbReference>
<evidence type="ECO:0000313" key="2">
    <source>
        <dbReference type="Proteomes" id="UP000235965"/>
    </source>
</evidence>
<comment type="caution">
    <text evidence="1">The sequence shown here is derived from an EMBL/GenBank/DDBJ whole genome shotgun (WGS) entry which is preliminary data.</text>
</comment>
<organism evidence="1 2">
    <name type="scientific">Cryptotermes secundus</name>
    <dbReference type="NCBI Taxonomy" id="105785"/>
    <lineage>
        <taxon>Eukaryota</taxon>
        <taxon>Metazoa</taxon>
        <taxon>Ecdysozoa</taxon>
        <taxon>Arthropoda</taxon>
        <taxon>Hexapoda</taxon>
        <taxon>Insecta</taxon>
        <taxon>Pterygota</taxon>
        <taxon>Neoptera</taxon>
        <taxon>Polyneoptera</taxon>
        <taxon>Dictyoptera</taxon>
        <taxon>Blattodea</taxon>
        <taxon>Blattoidea</taxon>
        <taxon>Termitoidae</taxon>
        <taxon>Kalotermitidae</taxon>
        <taxon>Cryptotermitinae</taxon>
        <taxon>Cryptotermes</taxon>
    </lineage>
</organism>
<dbReference type="AlphaFoldDB" id="A0A2J7R194"/>
<dbReference type="EMBL" id="NEVH01008208">
    <property type="protein sequence ID" value="PNF34603.1"/>
    <property type="molecule type" value="Genomic_DNA"/>
</dbReference>